<keyword evidence="10" id="KW-0496">Mitochondrion</keyword>
<dbReference type="AlphaFoldDB" id="A0AAW0FM29"/>
<evidence type="ECO:0000256" key="11">
    <source>
        <dbReference type="ARBA" id="ARBA00023136"/>
    </source>
</evidence>
<evidence type="ECO:0000256" key="13">
    <source>
        <dbReference type="SAM" id="MobiDB-lite"/>
    </source>
</evidence>
<keyword evidence="5" id="KW-0679">Respiratory chain</keyword>
<reference evidence="16 17" key="1">
    <citation type="submission" date="2022-09" db="EMBL/GenBank/DDBJ databases">
        <authorList>
            <person name="Palmer J.M."/>
        </authorList>
    </citation>
    <scope>NUCLEOTIDE SEQUENCE [LARGE SCALE GENOMIC DNA]</scope>
    <source>
        <strain evidence="16 17">DSM 7382</strain>
    </source>
</reference>
<comment type="caution">
    <text evidence="16">The sequence shown here is derived from an EMBL/GenBank/DDBJ whole genome shotgun (WGS) entry which is preliminary data.</text>
</comment>
<accession>A0AAW0FM29</accession>
<organism evidence="16 17">
    <name type="scientific">Cerrena zonata</name>
    <dbReference type="NCBI Taxonomy" id="2478898"/>
    <lineage>
        <taxon>Eukaryota</taxon>
        <taxon>Fungi</taxon>
        <taxon>Dikarya</taxon>
        <taxon>Basidiomycota</taxon>
        <taxon>Agaricomycotina</taxon>
        <taxon>Agaricomycetes</taxon>
        <taxon>Polyporales</taxon>
        <taxon>Cerrenaceae</taxon>
        <taxon>Cerrena</taxon>
    </lineage>
</organism>
<feature type="compositionally biased region" description="Polar residues" evidence="13">
    <location>
        <begin position="44"/>
        <end position="59"/>
    </location>
</feature>
<keyword evidence="9 14" id="KW-1133">Transmembrane helix</keyword>
<protein>
    <recommendedName>
        <fullName evidence="12">Complex III subunit 9</fullName>
    </recommendedName>
</protein>
<comment type="similarity">
    <text evidence="2">Belongs to the UQCR10/QCR9 family.</text>
</comment>
<dbReference type="InterPro" id="IPR008027">
    <property type="entry name" value="QCR9"/>
</dbReference>
<evidence type="ECO:0000256" key="7">
    <source>
        <dbReference type="ARBA" id="ARBA00022792"/>
    </source>
</evidence>
<dbReference type="Pfam" id="PF05365">
    <property type="entry name" value="UCR_UQCRX_QCR9"/>
    <property type="match status" value="1"/>
</dbReference>
<keyword evidence="7" id="KW-0999">Mitochondrion inner membrane</keyword>
<gene>
    <name evidence="16" type="ORF">QCA50_018590</name>
</gene>
<keyword evidence="17" id="KW-1185">Reference proteome</keyword>
<dbReference type="EMBL" id="JASBNA010000072">
    <property type="protein sequence ID" value="KAK7678376.1"/>
    <property type="molecule type" value="Genomic_DNA"/>
</dbReference>
<feature type="transmembrane region" description="Helical" evidence="14">
    <location>
        <begin position="12"/>
        <end position="33"/>
    </location>
</feature>
<feature type="region of interest" description="Disordered" evidence="13">
    <location>
        <begin position="40"/>
        <end position="88"/>
    </location>
</feature>
<comment type="similarity">
    <text evidence="3">Belongs to the CYSTM1 family.</text>
</comment>
<dbReference type="Gene3D" id="1.20.5.260">
    <property type="entry name" value="Cytochrome b-c1 complex subunit 9"/>
    <property type="match status" value="1"/>
</dbReference>
<evidence type="ECO:0000256" key="9">
    <source>
        <dbReference type="ARBA" id="ARBA00022989"/>
    </source>
</evidence>
<dbReference type="Proteomes" id="UP001385951">
    <property type="component" value="Unassembled WGS sequence"/>
</dbReference>
<dbReference type="InterPro" id="IPR028144">
    <property type="entry name" value="CYSTM_dom"/>
</dbReference>
<evidence type="ECO:0000256" key="12">
    <source>
        <dbReference type="ARBA" id="ARBA00044247"/>
    </source>
</evidence>
<keyword evidence="4" id="KW-0813">Transport</keyword>
<evidence type="ECO:0000259" key="15">
    <source>
        <dbReference type="Pfam" id="PF12734"/>
    </source>
</evidence>
<evidence type="ECO:0000256" key="1">
    <source>
        <dbReference type="ARBA" id="ARBA00004434"/>
    </source>
</evidence>
<evidence type="ECO:0000256" key="14">
    <source>
        <dbReference type="SAM" id="Phobius"/>
    </source>
</evidence>
<dbReference type="FunFam" id="1.20.5.260:FF:000001">
    <property type="entry name" value="Cytochrome b-c1 complex subunit 9"/>
    <property type="match status" value="1"/>
</dbReference>
<evidence type="ECO:0000256" key="2">
    <source>
        <dbReference type="ARBA" id="ARBA00007856"/>
    </source>
</evidence>
<evidence type="ECO:0000313" key="16">
    <source>
        <dbReference type="EMBL" id="KAK7678376.1"/>
    </source>
</evidence>
<evidence type="ECO:0000256" key="8">
    <source>
        <dbReference type="ARBA" id="ARBA00022982"/>
    </source>
</evidence>
<dbReference type="GO" id="GO:0045275">
    <property type="term" value="C:respiratory chain complex III"/>
    <property type="evidence" value="ECO:0007669"/>
    <property type="project" value="InterPro"/>
</dbReference>
<dbReference type="GO" id="GO:0005743">
    <property type="term" value="C:mitochondrial inner membrane"/>
    <property type="evidence" value="ECO:0007669"/>
    <property type="project" value="UniProtKB-SubCell"/>
</dbReference>
<evidence type="ECO:0000256" key="4">
    <source>
        <dbReference type="ARBA" id="ARBA00022448"/>
    </source>
</evidence>
<name>A0AAW0FM29_9APHY</name>
<evidence type="ECO:0000313" key="17">
    <source>
        <dbReference type="Proteomes" id="UP001385951"/>
    </source>
</evidence>
<keyword evidence="11 14" id="KW-0472">Membrane</keyword>
<dbReference type="SUPFAM" id="SSF81514">
    <property type="entry name" value="Subunit X (non-heme 7 kDa protein) of cytochrome bc1 complex (Ubiquinol-cytochrome c reductase)"/>
    <property type="match status" value="1"/>
</dbReference>
<evidence type="ECO:0000256" key="10">
    <source>
        <dbReference type="ARBA" id="ARBA00023128"/>
    </source>
</evidence>
<evidence type="ECO:0000256" key="5">
    <source>
        <dbReference type="ARBA" id="ARBA00022660"/>
    </source>
</evidence>
<dbReference type="Pfam" id="PF12734">
    <property type="entry name" value="CYSTM"/>
    <property type="match status" value="1"/>
</dbReference>
<evidence type="ECO:0000256" key="3">
    <source>
        <dbReference type="ARBA" id="ARBA00009444"/>
    </source>
</evidence>
<evidence type="ECO:0000256" key="6">
    <source>
        <dbReference type="ARBA" id="ARBA00022692"/>
    </source>
</evidence>
<keyword evidence="6 14" id="KW-0812">Transmembrane</keyword>
<comment type="subcellular location">
    <subcellularLocation>
        <location evidence="1">Mitochondrion inner membrane</location>
        <topology evidence="1">Single-pass membrane protein</topology>
    </subcellularLocation>
</comment>
<dbReference type="GO" id="GO:0006122">
    <property type="term" value="P:mitochondrial electron transport, ubiquinol to cytochrome c"/>
    <property type="evidence" value="ECO:0007669"/>
    <property type="project" value="InterPro"/>
</dbReference>
<sequence length="147" mass="15842">MLSISSLFKTNSVYVATIFGGAFAFQGFFDVAVTKWYESHNRDSSNPPIGTPPNRSESQGDPGLRINQNRDRGLHGGDGYPNEPYGGRPDGGYVPLVFGGGYGRYKYYQQQQPRYAQQQGGGGSGSSTCLTACLGALCFCCTLDMVI</sequence>
<keyword evidence="8" id="KW-0249">Electron transport</keyword>
<dbReference type="InterPro" id="IPR036656">
    <property type="entry name" value="QCR9_sf"/>
</dbReference>
<feature type="domain" description="Cysteine-rich transmembrane" evidence="15">
    <location>
        <begin position="107"/>
        <end position="146"/>
    </location>
</feature>
<proteinExistence type="inferred from homology"/>